<evidence type="ECO:0000259" key="5">
    <source>
        <dbReference type="Pfam" id="PF01593"/>
    </source>
</evidence>
<comment type="similarity">
    <text evidence="2">Belongs to the flavin monoamine oxidase family.</text>
</comment>
<dbReference type="Gene3D" id="3.90.660.10">
    <property type="match status" value="1"/>
</dbReference>
<dbReference type="InterPro" id="IPR001613">
    <property type="entry name" value="Flavin_amine_oxidase"/>
</dbReference>
<accession>A0A5K7XMT0</accession>
<comment type="cofactor">
    <cofactor evidence="1">
        <name>FAD</name>
        <dbReference type="ChEBI" id="CHEBI:57692"/>
    </cofactor>
</comment>
<evidence type="ECO:0000256" key="4">
    <source>
        <dbReference type="PIRSR" id="PIRSR601613-1"/>
    </source>
</evidence>
<reference evidence="7" key="1">
    <citation type="submission" date="2019-10" db="EMBL/GenBank/DDBJ databases">
        <title>Lacipirellula parvula gen. nov., sp. nov., representing a lineage of planctomycetes widespread in freshwater anoxic habitats, and description of the family Lacipirellulaceae.</title>
        <authorList>
            <person name="Dedysh S.N."/>
            <person name="Kulichevskaya I.S."/>
            <person name="Beletsky A.V."/>
            <person name="Rakitin A.L."/>
            <person name="Mardanov A.V."/>
            <person name="Ivanova A.A."/>
            <person name="Saltykova V.X."/>
            <person name="Rijpstra W.I.C."/>
            <person name="Sinninghe Damste J.S."/>
            <person name="Ravin N.V."/>
        </authorList>
    </citation>
    <scope>NUCLEOTIDE SEQUENCE [LARGE SCALE GENOMIC DNA]</scope>
    <source>
        <strain evidence="7">PX69</strain>
    </source>
</reference>
<keyword evidence="3" id="KW-0560">Oxidoreductase</keyword>
<proteinExistence type="inferred from homology"/>
<dbReference type="InterPro" id="IPR036188">
    <property type="entry name" value="FAD/NAD-bd_sf"/>
</dbReference>
<dbReference type="PRINTS" id="PR00757">
    <property type="entry name" value="AMINEOXDASEF"/>
</dbReference>
<feature type="binding site" evidence="4">
    <location>
        <position position="344"/>
    </location>
    <ligand>
        <name>substrate</name>
    </ligand>
</feature>
<dbReference type="InterPro" id="IPR002937">
    <property type="entry name" value="Amino_oxidase"/>
</dbReference>
<gene>
    <name evidence="6" type="ORF">PLANPX_4021</name>
</gene>
<evidence type="ECO:0000256" key="2">
    <source>
        <dbReference type="ARBA" id="ARBA00005995"/>
    </source>
</evidence>
<feature type="binding site" evidence="4">
    <location>
        <position position="16"/>
    </location>
    <ligand>
        <name>FAD</name>
        <dbReference type="ChEBI" id="CHEBI:57692"/>
    </ligand>
</feature>
<dbReference type="KEGG" id="lpav:PLANPX_4021"/>
<dbReference type="GO" id="GO:0016491">
    <property type="term" value="F:oxidoreductase activity"/>
    <property type="evidence" value="ECO:0007669"/>
    <property type="project" value="UniProtKB-KW"/>
</dbReference>
<dbReference type="Pfam" id="PF01593">
    <property type="entry name" value="Amino_oxidase"/>
    <property type="match status" value="1"/>
</dbReference>
<dbReference type="Gene3D" id="3.50.50.60">
    <property type="entry name" value="FAD/NAD(P)-binding domain"/>
    <property type="match status" value="1"/>
</dbReference>
<dbReference type="Proteomes" id="UP000326837">
    <property type="component" value="Chromosome"/>
</dbReference>
<dbReference type="SUPFAM" id="SSF54373">
    <property type="entry name" value="FAD-linked reductases, C-terminal domain"/>
    <property type="match status" value="1"/>
</dbReference>
<dbReference type="PANTHER" id="PTHR43563">
    <property type="entry name" value="AMINE OXIDASE"/>
    <property type="match status" value="1"/>
</dbReference>
<evidence type="ECO:0000256" key="1">
    <source>
        <dbReference type="ARBA" id="ARBA00001974"/>
    </source>
</evidence>
<evidence type="ECO:0000313" key="6">
    <source>
        <dbReference type="EMBL" id="BBO34409.1"/>
    </source>
</evidence>
<evidence type="ECO:0000256" key="3">
    <source>
        <dbReference type="ARBA" id="ARBA00023002"/>
    </source>
</evidence>
<dbReference type="Gene3D" id="1.10.405.10">
    <property type="entry name" value="Guanine Nucleotide Dissociation Inhibitor, domain 1"/>
    <property type="match status" value="1"/>
</dbReference>
<evidence type="ECO:0000313" key="7">
    <source>
        <dbReference type="Proteomes" id="UP000326837"/>
    </source>
</evidence>
<feature type="binding site" evidence="4">
    <location>
        <begin position="35"/>
        <end position="36"/>
    </location>
    <ligand>
        <name>FAD</name>
        <dbReference type="ChEBI" id="CHEBI:57692"/>
    </ligand>
</feature>
<feature type="domain" description="Amine oxidase" evidence="5">
    <location>
        <begin position="16"/>
        <end position="454"/>
    </location>
</feature>
<dbReference type="PANTHER" id="PTHR43563:SF1">
    <property type="entry name" value="AMINE OXIDASE [FLAVIN-CONTAINING] B"/>
    <property type="match status" value="1"/>
</dbReference>
<organism evidence="6 7">
    <name type="scientific">Lacipirellula parvula</name>
    <dbReference type="NCBI Taxonomy" id="2650471"/>
    <lineage>
        <taxon>Bacteria</taxon>
        <taxon>Pseudomonadati</taxon>
        <taxon>Planctomycetota</taxon>
        <taxon>Planctomycetia</taxon>
        <taxon>Pirellulales</taxon>
        <taxon>Lacipirellulaceae</taxon>
        <taxon>Lacipirellula</taxon>
    </lineage>
</organism>
<sequence>MDRFVCDCVVIGAGYSGLAAATRLRALGVNAILIEARDRVGGRTLELPVAKMPRLELGGQYINDAQVRVNQLVREVGLQAVPAWTEGDSFLCVGDRVARYTGTPAKCLTEKLNYPAEVGAEIERTLDELNRLFPLVSAAEPWVGGDAENWDAITFQSWLETRVQSDMGREFFKFLTNQAYSTEPGQVSLLQMLWFIQTSHGLPPWAIGGAQANRVAGGTQLVAQRLAERLGDALHLNQAVQAIVQTEAGVCVETGERDYFAQTAIVCLPPQLVPGLIFSPPLPPDLYRAFAAMQTGNTMKVQAVYDRPFWRDNGLSGNGINWDGPQTFTYDNTLGDGPGVLLGFLTARRATEALRLPLHERKQAVLQAWADVFGPEALEPIDYIEHDWTADQFTRGGYGCHFPPGAWCEFGAAFGGESMPRFQNVWWAASDLAKDWNGYLEGALFAGEQAAEEVAASLTCAAVG</sequence>
<dbReference type="EMBL" id="AP021861">
    <property type="protein sequence ID" value="BBO34409.1"/>
    <property type="molecule type" value="Genomic_DNA"/>
</dbReference>
<protein>
    <recommendedName>
        <fullName evidence="5">Amine oxidase domain-containing protein</fullName>
    </recommendedName>
</protein>
<dbReference type="SUPFAM" id="SSF51905">
    <property type="entry name" value="FAD/NAD(P)-binding domain"/>
    <property type="match status" value="1"/>
</dbReference>
<dbReference type="InterPro" id="IPR050703">
    <property type="entry name" value="Flavin_MAO"/>
</dbReference>
<dbReference type="RefSeq" id="WP_152099987.1">
    <property type="nucleotide sequence ID" value="NZ_AP021861.1"/>
</dbReference>
<name>A0A5K7XMT0_9BACT</name>
<feature type="binding site" evidence="4">
    <location>
        <position position="240"/>
    </location>
    <ligand>
        <name>FAD</name>
        <dbReference type="ChEBI" id="CHEBI:57692"/>
    </ligand>
</feature>
<dbReference type="AlphaFoldDB" id="A0A5K7XMT0"/>
<keyword evidence="7" id="KW-1185">Reference proteome</keyword>